<comment type="caution">
    <text evidence="2">The sequence shown here is derived from an EMBL/GenBank/DDBJ whole genome shotgun (WGS) entry which is preliminary data.</text>
</comment>
<name>A0A2M6W517_9BACT</name>
<dbReference type="PANTHER" id="PTHR43861">
    <property type="entry name" value="TRANS-ACONITATE 2-METHYLTRANSFERASE-RELATED"/>
    <property type="match status" value="1"/>
</dbReference>
<dbReference type="Gene3D" id="3.40.50.150">
    <property type="entry name" value="Vaccinia Virus protein VP39"/>
    <property type="match status" value="1"/>
</dbReference>
<dbReference type="CDD" id="cd02440">
    <property type="entry name" value="AdoMet_MTases"/>
    <property type="match status" value="1"/>
</dbReference>
<dbReference type="InterPro" id="IPR013216">
    <property type="entry name" value="Methyltransf_11"/>
</dbReference>
<dbReference type="SUPFAM" id="SSF53335">
    <property type="entry name" value="S-adenosyl-L-methionine-dependent methyltransferases"/>
    <property type="match status" value="1"/>
</dbReference>
<dbReference type="GO" id="GO:0008757">
    <property type="term" value="F:S-adenosylmethionine-dependent methyltransferase activity"/>
    <property type="evidence" value="ECO:0007669"/>
    <property type="project" value="InterPro"/>
</dbReference>
<accession>A0A2M6W517</accession>
<dbReference type="PANTHER" id="PTHR43861:SF6">
    <property type="entry name" value="METHYLTRANSFERASE TYPE 11"/>
    <property type="match status" value="1"/>
</dbReference>
<evidence type="ECO:0000313" key="3">
    <source>
        <dbReference type="Proteomes" id="UP000231183"/>
    </source>
</evidence>
<evidence type="ECO:0000259" key="1">
    <source>
        <dbReference type="Pfam" id="PF08241"/>
    </source>
</evidence>
<protein>
    <recommendedName>
        <fullName evidence="1">Methyltransferase type 11 domain-containing protein</fullName>
    </recommendedName>
</protein>
<dbReference type="AlphaFoldDB" id="A0A2M6W517"/>
<organism evidence="2 3">
    <name type="scientific">Candidatus Magasanikbacteria bacterium CG10_big_fil_rev_8_21_14_0_10_40_10</name>
    <dbReference type="NCBI Taxonomy" id="1974648"/>
    <lineage>
        <taxon>Bacteria</taxon>
        <taxon>Candidatus Magasanikiibacteriota</taxon>
    </lineage>
</organism>
<evidence type="ECO:0000313" key="2">
    <source>
        <dbReference type="EMBL" id="PIT87881.1"/>
    </source>
</evidence>
<gene>
    <name evidence="2" type="ORF">COU31_00470</name>
</gene>
<reference evidence="3" key="1">
    <citation type="submission" date="2017-09" db="EMBL/GenBank/DDBJ databases">
        <title>Depth-based differentiation of microbial function through sediment-hosted aquifers and enrichment of novel symbionts in the deep terrestrial subsurface.</title>
        <authorList>
            <person name="Probst A.J."/>
            <person name="Ladd B."/>
            <person name="Jarett J.K."/>
            <person name="Geller-Mcgrath D.E."/>
            <person name="Sieber C.M.K."/>
            <person name="Emerson J.B."/>
            <person name="Anantharaman K."/>
            <person name="Thomas B.C."/>
            <person name="Malmstrom R."/>
            <person name="Stieglmeier M."/>
            <person name="Klingl A."/>
            <person name="Woyke T."/>
            <person name="Ryan C.M."/>
            <person name="Banfield J.F."/>
        </authorList>
    </citation>
    <scope>NUCLEOTIDE SEQUENCE [LARGE SCALE GENOMIC DNA]</scope>
</reference>
<proteinExistence type="predicted"/>
<dbReference type="Proteomes" id="UP000231183">
    <property type="component" value="Unassembled WGS sequence"/>
</dbReference>
<dbReference type="InterPro" id="IPR029063">
    <property type="entry name" value="SAM-dependent_MTases_sf"/>
</dbReference>
<dbReference type="EMBL" id="PFBX01000004">
    <property type="protein sequence ID" value="PIT87881.1"/>
    <property type="molecule type" value="Genomic_DNA"/>
</dbReference>
<dbReference type="Pfam" id="PF08241">
    <property type="entry name" value="Methyltransf_11"/>
    <property type="match status" value="1"/>
</dbReference>
<sequence>MTFDYQQSIWGQGTASLKWTDPTRARLKQALSALLFLPSGSRVLEIGCGAGQFIRAIKKNRPDLNCYGADISQPALDKAKTAGDGVDYRISEPYKLPFDRNYFAAVLIFDVLEHLEDPAGMLAEVRRVLTQDGIFHCFVPCEGDGLSIWHKYEAQHHRDLTKKYAGHVQRFSRRSLFELMCANGFKIFKKRYSSHWLGQMLDLFVFKSMDAMSRKQGGRQINNEAFFEQINAQTGSVFRLFKKLVNFLVNVESAKLAIFPSPNVHISARKNISVK</sequence>
<feature type="domain" description="Methyltransferase type 11" evidence="1">
    <location>
        <begin position="44"/>
        <end position="136"/>
    </location>
</feature>